<protein>
    <recommendedName>
        <fullName evidence="3">NTP pyrophosphohydrolase MazG putative catalytic core domain-containing protein</fullName>
    </recommendedName>
</protein>
<dbReference type="Proteomes" id="UP000465622">
    <property type="component" value="Chromosome"/>
</dbReference>
<dbReference type="RefSeq" id="WP_179976741.1">
    <property type="nucleotide sequence ID" value="NZ_AP022567.1"/>
</dbReference>
<evidence type="ECO:0000313" key="1">
    <source>
        <dbReference type="EMBL" id="BBX34860.1"/>
    </source>
</evidence>
<evidence type="ECO:0000313" key="2">
    <source>
        <dbReference type="Proteomes" id="UP000465622"/>
    </source>
</evidence>
<evidence type="ECO:0008006" key="3">
    <source>
        <dbReference type="Google" id="ProtNLM"/>
    </source>
</evidence>
<dbReference type="CDD" id="cd11532">
    <property type="entry name" value="NTP-PPase_COG4997"/>
    <property type="match status" value="1"/>
</dbReference>
<dbReference type="Pfam" id="PF21790">
    <property type="entry name" value="OGG"/>
    <property type="match status" value="1"/>
</dbReference>
<dbReference type="Pfam" id="PF01503">
    <property type="entry name" value="PRA-PH"/>
    <property type="match status" value="1"/>
</dbReference>
<sequence>MTDGKLVRDLIPDLIRKSGRSVEVRRLAGDELVQALVDKLCEEAQEAAGVVTDRERLIDELADISDVLSALLKSRGIDEQEVADAARAKALERGAFESGTWVVSAVPQAVRRYTAKNVQGQRNRWIPERWVGVFAGHEEAHADLAAHVQQAGGIARSFLHAQSQRDPVDLFLMTMAWGYQPKDYGPQRTAAVLGREGAADSIAAIVELTRNKGAAAGWNALLNTHKITGFGMSFGTKLLYYAGYTTEQRPRPLVLDERVRAALAVTAPGTVPATGLVRKADYLRYLELAEQWADDPLWQQEPDVVEYALFAHGGKEG</sequence>
<accession>A0ABM7HW82</accession>
<dbReference type="InterPro" id="IPR038735">
    <property type="entry name" value="MSMEG_1276-like_NTP-PPase_dom"/>
</dbReference>
<dbReference type="SUPFAM" id="SSF101386">
    <property type="entry name" value="all-alpha NTP pyrophosphatases"/>
    <property type="match status" value="1"/>
</dbReference>
<name>A0ABM7HW82_MYCME</name>
<gene>
    <name evidence="1" type="ORF">MMAGJ_41420</name>
</gene>
<dbReference type="InterPro" id="IPR021130">
    <property type="entry name" value="PRib-ATP_PPHydrolase-like"/>
</dbReference>
<proteinExistence type="predicted"/>
<reference evidence="1 2" key="1">
    <citation type="journal article" date="2019" name="Emerg. Microbes Infect.">
        <title>Comprehensive subspecies identification of 175 nontuberculous mycobacteria species based on 7547 genomic profiles.</title>
        <authorList>
            <person name="Matsumoto Y."/>
            <person name="Kinjo T."/>
            <person name="Motooka D."/>
            <person name="Nabeya D."/>
            <person name="Jung N."/>
            <person name="Uechi K."/>
            <person name="Horii T."/>
            <person name="Iida T."/>
            <person name="Fujita J."/>
            <person name="Nakamura S."/>
        </authorList>
    </citation>
    <scope>NUCLEOTIDE SEQUENCE [LARGE SCALE GENOMIC DNA]</scope>
    <source>
        <strain evidence="1 2">JCM 12375</strain>
    </source>
</reference>
<dbReference type="EMBL" id="AP022567">
    <property type="protein sequence ID" value="BBX34860.1"/>
    <property type="molecule type" value="Genomic_DNA"/>
</dbReference>
<organism evidence="1 2">
    <name type="scientific">Mycolicibacterium mageritense</name>
    <name type="common">Mycobacterium mageritense</name>
    <dbReference type="NCBI Taxonomy" id="53462"/>
    <lineage>
        <taxon>Bacteria</taxon>
        <taxon>Bacillati</taxon>
        <taxon>Actinomycetota</taxon>
        <taxon>Actinomycetes</taxon>
        <taxon>Mycobacteriales</taxon>
        <taxon>Mycobacteriaceae</taxon>
        <taxon>Mycolicibacterium</taxon>
    </lineage>
</organism>
<keyword evidence="2" id="KW-1185">Reference proteome</keyword>
<dbReference type="InterPro" id="IPR048868">
    <property type="entry name" value="OGG-like_put"/>
</dbReference>